<evidence type="ECO:0000313" key="1">
    <source>
        <dbReference type="EMBL" id="OUJ72930.1"/>
    </source>
</evidence>
<dbReference type="EMBL" id="MTSE01000008">
    <property type="protein sequence ID" value="OUJ72930.1"/>
    <property type="molecule type" value="Genomic_DNA"/>
</dbReference>
<dbReference type="RefSeq" id="WP_086595225.1">
    <property type="nucleotide sequence ID" value="NZ_MTSE01000008.1"/>
</dbReference>
<organism evidence="1 2">
    <name type="scientific">Hymenobacter crusticola</name>
    <dbReference type="NCBI Taxonomy" id="1770526"/>
    <lineage>
        <taxon>Bacteria</taxon>
        <taxon>Pseudomonadati</taxon>
        <taxon>Bacteroidota</taxon>
        <taxon>Cytophagia</taxon>
        <taxon>Cytophagales</taxon>
        <taxon>Hymenobacteraceae</taxon>
        <taxon>Hymenobacter</taxon>
    </lineage>
</organism>
<dbReference type="InterPro" id="IPR005560">
    <property type="entry name" value="Csp_YhjQ"/>
</dbReference>
<keyword evidence="2" id="KW-1185">Reference proteome</keyword>
<dbReference type="Gene3D" id="1.20.1270.360">
    <property type="match status" value="1"/>
</dbReference>
<sequence length="116" mass="12673">MNQSATIANLQANQTILDALARCIAACEMCAAACLHENNPQMMVPCIELDRDCADICRLTSAFIARGSQHAPHVIKECIEICQKCADECGQHQHDHCQYCADACRKCADACQQFAA</sequence>
<protein>
    <submittedName>
        <fullName evidence="1">Four-helix bundle copper-binding protein</fullName>
    </submittedName>
</protein>
<gene>
    <name evidence="1" type="ORF">BXP70_16665</name>
</gene>
<proteinExistence type="predicted"/>
<dbReference type="InterPro" id="IPR044543">
    <property type="entry name" value="YHJQ-like"/>
</dbReference>
<comment type="caution">
    <text evidence="1">The sequence shown here is derived from an EMBL/GenBank/DDBJ whole genome shotgun (WGS) entry which is preliminary data.</text>
</comment>
<name>A0A243WBF5_9BACT</name>
<dbReference type="AlphaFoldDB" id="A0A243WBF5"/>
<dbReference type="OrthoDB" id="5396211at2"/>
<dbReference type="Pfam" id="PF03860">
    <property type="entry name" value="Csp"/>
    <property type="match status" value="1"/>
</dbReference>
<dbReference type="Proteomes" id="UP000194873">
    <property type="component" value="Unassembled WGS sequence"/>
</dbReference>
<accession>A0A243WBF5</accession>
<evidence type="ECO:0000313" key="2">
    <source>
        <dbReference type="Proteomes" id="UP000194873"/>
    </source>
</evidence>
<dbReference type="CDD" id="cd08026">
    <property type="entry name" value="DUF326"/>
    <property type="match status" value="1"/>
</dbReference>
<dbReference type="PANTHER" id="PTHR37310">
    <property type="entry name" value="CYTOPLASMIC PROTEIN-RELATED"/>
    <property type="match status" value="1"/>
</dbReference>
<reference evidence="1 2" key="1">
    <citation type="submission" date="2017-01" db="EMBL/GenBank/DDBJ databases">
        <title>A new Hymenobacter.</title>
        <authorList>
            <person name="Liang Y."/>
            <person name="Feng F."/>
        </authorList>
    </citation>
    <scope>NUCLEOTIDE SEQUENCE [LARGE SCALE GENOMIC DNA]</scope>
    <source>
        <strain evidence="1">MIMBbqt21</strain>
    </source>
</reference>
<dbReference type="PANTHER" id="PTHR37310:SF1">
    <property type="entry name" value="CYTOPLASMIC PROTEIN"/>
    <property type="match status" value="1"/>
</dbReference>